<name>A0A3L6EVU2_MAIZE</name>
<dbReference type="GO" id="GO:0000123">
    <property type="term" value="C:histone acetyltransferase complex"/>
    <property type="evidence" value="ECO:0007669"/>
    <property type="project" value="InterPro"/>
</dbReference>
<reference evidence="1 2" key="1">
    <citation type="journal article" date="2018" name="Nat. Genet.">
        <title>Extensive intraspecific gene order and gene structural variations between Mo17 and other maize genomes.</title>
        <authorList>
            <person name="Sun S."/>
            <person name="Zhou Y."/>
            <person name="Chen J."/>
            <person name="Shi J."/>
            <person name="Zhao H."/>
            <person name="Zhao H."/>
            <person name="Song W."/>
            <person name="Zhang M."/>
            <person name="Cui Y."/>
            <person name="Dong X."/>
            <person name="Liu H."/>
            <person name="Ma X."/>
            <person name="Jiao Y."/>
            <person name="Wang B."/>
            <person name="Wei X."/>
            <person name="Stein J.C."/>
            <person name="Glaubitz J.C."/>
            <person name="Lu F."/>
            <person name="Yu G."/>
            <person name="Liang C."/>
            <person name="Fengler K."/>
            <person name="Li B."/>
            <person name="Rafalski A."/>
            <person name="Schnable P.S."/>
            <person name="Ware D.H."/>
            <person name="Buckler E.S."/>
            <person name="Lai J."/>
        </authorList>
    </citation>
    <scope>NUCLEOTIDE SEQUENCE [LARGE SCALE GENOMIC DNA]</scope>
    <source>
        <strain evidence="2">cv. Missouri 17</strain>
        <tissue evidence="1">Seedling</tissue>
    </source>
</reference>
<comment type="caution">
    <text evidence="1">The sequence shown here is derived from an EMBL/GenBank/DDBJ whole genome shotgun (WGS) entry which is preliminary data.</text>
</comment>
<dbReference type="EMBL" id="NCVQ01000006">
    <property type="protein sequence ID" value="PWZ23467.1"/>
    <property type="molecule type" value="Genomic_DNA"/>
</dbReference>
<organism evidence="1 2">
    <name type="scientific">Zea mays</name>
    <name type="common">Maize</name>
    <dbReference type="NCBI Taxonomy" id="4577"/>
    <lineage>
        <taxon>Eukaryota</taxon>
        <taxon>Viridiplantae</taxon>
        <taxon>Streptophyta</taxon>
        <taxon>Embryophyta</taxon>
        <taxon>Tracheophyta</taxon>
        <taxon>Spermatophyta</taxon>
        <taxon>Magnoliopsida</taxon>
        <taxon>Liliopsida</taxon>
        <taxon>Poales</taxon>
        <taxon>Poaceae</taxon>
        <taxon>PACMAD clade</taxon>
        <taxon>Panicoideae</taxon>
        <taxon>Andropogonodae</taxon>
        <taxon>Andropogoneae</taxon>
        <taxon>Tripsacinae</taxon>
        <taxon>Zea</taxon>
    </lineage>
</organism>
<protein>
    <submittedName>
        <fullName evidence="1">Uncharacterized protein</fullName>
    </submittedName>
</protein>
<evidence type="ECO:0000313" key="2">
    <source>
        <dbReference type="Proteomes" id="UP000251960"/>
    </source>
</evidence>
<dbReference type="AlphaFoldDB" id="A0A3L6EVU2"/>
<gene>
    <name evidence="1" type="ORF">Zm00014a_001028</name>
</gene>
<accession>A0A3L6EVU2</accession>
<evidence type="ECO:0000313" key="1">
    <source>
        <dbReference type="EMBL" id="PWZ23467.1"/>
    </source>
</evidence>
<dbReference type="Proteomes" id="UP000251960">
    <property type="component" value="Chromosome 5"/>
</dbReference>
<dbReference type="PANTHER" id="PTHR13453:SF5">
    <property type="entry name" value="KAT8 REGULATORY NSL COMPLEX SUBUNIT 2"/>
    <property type="match status" value="1"/>
</dbReference>
<dbReference type="InterPro" id="IPR026316">
    <property type="entry name" value="NSL2"/>
</dbReference>
<sequence>MDVVASSRNTVALAAPAAVPLEAHAQNPSIAVANPPSPEMEATAEALTQEEVLCRCRRRAVWLAGVYRRLYWAMVEEVHARHWQVRL</sequence>
<proteinExistence type="predicted"/>
<dbReference type="PANTHER" id="PTHR13453">
    <property type="entry name" value="KAT8 REGULATORY NSL COMPLEX SUBUNIT 2"/>
    <property type="match status" value="1"/>
</dbReference>